<feature type="coiled-coil region" evidence="1">
    <location>
        <begin position="127"/>
        <end position="203"/>
    </location>
</feature>
<dbReference type="OrthoDB" id="10469147at2759"/>
<feature type="compositionally biased region" description="Basic and acidic residues" evidence="2">
    <location>
        <begin position="237"/>
        <end position="249"/>
    </location>
</feature>
<keyword evidence="1" id="KW-0175">Coiled coil</keyword>
<evidence type="ECO:0000313" key="4">
    <source>
        <dbReference type="Proteomes" id="UP000281553"/>
    </source>
</evidence>
<evidence type="ECO:0000256" key="2">
    <source>
        <dbReference type="SAM" id="MobiDB-lite"/>
    </source>
</evidence>
<sequence length="284" mass="31583">MEDWLDILNIGLLQAAVHDRITGLQQQVRDAQQESGDLQEQLRASEENRELVSRQLAESQVAYSELQKGVEAAENENVQLKRSIEELKSLYEEKLADSRTARMTVEGRWRQEAACRAELEKVLLAKEASFQAKLDAAENKSAQAEKKVKSLESQIASLKRNCENLRQQAKESKRELEALNTKKQNLESYLEKAQSEKRLAQQKLSVFALEHAALKAVAMTSTGTASANGANVDEDCCDPHARSWADGRTRNPKMRPSPVKLCQPGSDASRPPVTSDPLPPSGFS</sequence>
<dbReference type="Proteomes" id="UP000281553">
    <property type="component" value="Unassembled WGS sequence"/>
</dbReference>
<feature type="region of interest" description="Disordered" evidence="2">
    <location>
        <begin position="225"/>
        <end position="284"/>
    </location>
</feature>
<evidence type="ECO:0000256" key="1">
    <source>
        <dbReference type="SAM" id="Coils"/>
    </source>
</evidence>
<protein>
    <submittedName>
        <fullName evidence="3">Uncharacterized protein</fullName>
    </submittedName>
</protein>
<dbReference type="AlphaFoldDB" id="A0A3P6SYL9"/>
<evidence type="ECO:0000313" key="3">
    <source>
        <dbReference type="EMBL" id="VDK72900.1"/>
    </source>
</evidence>
<reference evidence="3 4" key="1">
    <citation type="submission" date="2018-11" db="EMBL/GenBank/DDBJ databases">
        <authorList>
            <consortium name="Pathogen Informatics"/>
        </authorList>
    </citation>
    <scope>NUCLEOTIDE SEQUENCE [LARGE SCALE GENOMIC DNA]</scope>
</reference>
<organism evidence="3 4">
    <name type="scientific">Dibothriocephalus latus</name>
    <name type="common">Fish tapeworm</name>
    <name type="synonym">Diphyllobothrium latum</name>
    <dbReference type="NCBI Taxonomy" id="60516"/>
    <lineage>
        <taxon>Eukaryota</taxon>
        <taxon>Metazoa</taxon>
        <taxon>Spiralia</taxon>
        <taxon>Lophotrochozoa</taxon>
        <taxon>Platyhelminthes</taxon>
        <taxon>Cestoda</taxon>
        <taxon>Eucestoda</taxon>
        <taxon>Diphyllobothriidea</taxon>
        <taxon>Diphyllobothriidae</taxon>
        <taxon>Dibothriocephalus</taxon>
    </lineage>
</organism>
<feature type="coiled-coil region" evidence="1">
    <location>
        <begin position="21"/>
        <end position="97"/>
    </location>
</feature>
<accession>A0A3P6SYL9</accession>
<dbReference type="Gene3D" id="1.20.5.1160">
    <property type="entry name" value="Vasodilator-stimulated phosphoprotein"/>
    <property type="match status" value="1"/>
</dbReference>
<gene>
    <name evidence="3" type="ORF">DILT_LOCUS2451</name>
</gene>
<name>A0A3P6SYL9_DIBLA</name>
<proteinExistence type="predicted"/>
<keyword evidence="4" id="KW-1185">Reference proteome</keyword>
<dbReference type="EMBL" id="UYRU01042121">
    <property type="protein sequence ID" value="VDK72900.1"/>
    <property type="molecule type" value="Genomic_DNA"/>
</dbReference>
<dbReference type="SUPFAM" id="SSF57997">
    <property type="entry name" value="Tropomyosin"/>
    <property type="match status" value="1"/>
</dbReference>